<evidence type="ECO:0000313" key="4">
    <source>
        <dbReference type="EMBL" id="QOW60238.1"/>
    </source>
</evidence>
<organism evidence="4 5">
    <name type="scientific">Treponema pedis</name>
    <dbReference type="NCBI Taxonomy" id="409322"/>
    <lineage>
        <taxon>Bacteria</taxon>
        <taxon>Pseudomonadati</taxon>
        <taxon>Spirochaetota</taxon>
        <taxon>Spirochaetia</taxon>
        <taxon>Spirochaetales</taxon>
        <taxon>Treponemataceae</taxon>
        <taxon>Treponema</taxon>
    </lineage>
</organism>
<dbReference type="AlphaFoldDB" id="A0A7S6WN72"/>
<dbReference type="Gene3D" id="3.40.50.720">
    <property type="entry name" value="NAD(P)-binding Rossmann-like Domain"/>
    <property type="match status" value="1"/>
</dbReference>
<reference evidence="4 5" key="1">
    <citation type="submission" date="2020-09" db="EMBL/GenBank/DDBJ databases">
        <title>Characterization of Treponema spp. from bovine digital dermatitis in Korea.</title>
        <authorList>
            <person name="Espiritu H.M."/>
            <person name="Cho Y.I."/>
            <person name="Mamuad L."/>
        </authorList>
    </citation>
    <scope>NUCLEOTIDE SEQUENCE [LARGE SCALE GENOMIC DNA]</scope>
    <source>
        <strain evidence="4 5">KS1</strain>
    </source>
</reference>
<dbReference type="GO" id="GO:0016491">
    <property type="term" value="F:oxidoreductase activity"/>
    <property type="evidence" value="ECO:0007669"/>
    <property type="project" value="UniProtKB-KW"/>
</dbReference>
<evidence type="ECO:0000256" key="2">
    <source>
        <dbReference type="ARBA" id="ARBA00022857"/>
    </source>
</evidence>
<keyword evidence="2" id="KW-0521">NADP</keyword>
<dbReference type="PRINTS" id="PR00081">
    <property type="entry name" value="GDHRDH"/>
</dbReference>
<dbReference type="PANTHER" id="PTHR43391:SF14">
    <property type="entry name" value="DEHYDROGENASE_REDUCTASE SDR FAMILY PROTEIN 7-LIKE"/>
    <property type="match status" value="1"/>
</dbReference>
<dbReference type="EMBL" id="CP061839">
    <property type="protein sequence ID" value="QOW60238.1"/>
    <property type="molecule type" value="Genomic_DNA"/>
</dbReference>
<dbReference type="RefSeq" id="WP_024466996.1">
    <property type="nucleotide sequence ID" value="NZ_CP045670.1"/>
</dbReference>
<keyword evidence="3" id="KW-0560">Oxidoreductase</keyword>
<evidence type="ECO:0000256" key="3">
    <source>
        <dbReference type="ARBA" id="ARBA00023002"/>
    </source>
</evidence>
<evidence type="ECO:0000313" key="5">
    <source>
        <dbReference type="Proteomes" id="UP000593915"/>
    </source>
</evidence>
<dbReference type="Pfam" id="PF00106">
    <property type="entry name" value="adh_short"/>
    <property type="match status" value="1"/>
</dbReference>
<dbReference type="PANTHER" id="PTHR43391">
    <property type="entry name" value="RETINOL DEHYDROGENASE-RELATED"/>
    <property type="match status" value="1"/>
</dbReference>
<gene>
    <name evidence="4" type="ORF">IFE08_10435</name>
</gene>
<name>A0A7S6WN72_9SPIR</name>
<dbReference type="InterPro" id="IPR002347">
    <property type="entry name" value="SDR_fam"/>
</dbReference>
<comment type="similarity">
    <text evidence="1">Belongs to the short-chain dehydrogenases/reductases (SDR) family.</text>
</comment>
<dbReference type="InterPro" id="IPR036291">
    <property type="entry name" value="NAD(P)-bd_dom_sf"/>
</dbReference>
<dbReference type="Proteomes" id="UP000593915">
    <property type="component" value="Chromosome"/>
</dbReference>
<dbReference type="SUPFAM" id="SSF51735">
    <property type="entry name" value="NAD(P)-binding Rossmann-fold domains"/>
    <property type="match status" value="1"/>
</dbReference>
<accession>A0A7S6WN72</accession>
<evidence type="ECO:0000256" key="1">
    <source>
        <dbReference type="ARBA" id="ARBA00006484"/>
    </source>
</evidence>
<sequence>MVVKKIAVITGGTSGIGLETAKALIKKDWFVYTVSRRNFNFFPEEKSFHFSSDITDETAVKTVFAKIWEREKRLDLLVCAAGFGISGAVEFTDIERAKKQFDVNFFGAFLSLRTAFPYMRMQGFGKILTVGSIAGEIAIPFQAFYSASKAALGKLVEAFNAEASPFGICCSLIMPGDVATPFTEIRNKSEEGNDIYGGRISRSISKMEKDEKDGMSAEKLGAFIAFLAEKKKLKFCYPYNGKYAFLLWLYRILPRSFALFLIKIIYAE</sequence>
<proteinExistence type="inferred from homology"/>
<protein>
    <submittedName>
        <fullName evidence="4">SDR family NAD(P)-dependent oxidoreductase</fullName>
    </submittedName>
</protein>